<evidence type="ECO:0008006" key="4">
    <source>
        <dbReference type="Google" id="ProtNLM"/>
    </source>
</evidence>
<feature type="transmembrane region" description="Helical" evidence="1">
    <location>
        <begin position="194"/>
        <end position="222"/>
    </location>
</feature>
<reference evidence="2 3" key="1">
    <citation type="submission" date="2013-02" db="EMBL/GenBank/DDBJ databases">
        <title>The Genome Sequence of Acinetobacter sp. NIPH 1859.</title>
        <authorList>
            <consortium name="The Broad Institute Genome Sequencing Platform"/>
            <consortium name="The Broad Institute Genome Sequencing Center for Infectious Disease"/>
            <person name="Cerqueira G."/>
            <person name="Feldgarden M."/>
            <person name="Courvalin P."/>
            <person name="Perichon B."/>
            <person name="Grillot-Courvalin C."/>
            <person name="Clermont D."/>
            <person name="Rocha E."/>
            <person name="Yoon E.-J."/>
            <person name="Nemec A."/>
            <person name="Walker B."/>
            <person name="Young S.K."/>
            <person name="Zeng Q."/>
            <person name="Gargeya S."/>
            <person name="Fitzgerald M."/>
            <person name="Haas B."/>
            <person name="Abouelleil A."/>
            <person name="Alvarado L."/>
            <person name="Arachchi H.M."/>
            <person name="Berlin A.M."/>
            <person name="Chapman S.B."/>
            <person name="Dewar J."/>
            <person name="Goldberg J."/>
            <person name="Griggs A."/>
            <person name="Gujja S."/>
            <person name="Hansen M."/>
            <person name="Howarth C."/>
            <person name="Imamovic A."/>
            <person name="Larimer J."/>
            <person name="McCowan C."/>
            <person name="Murphy C."/>
            <person name="Neiman D."/>
            <person name="Pearson M."/>
            <person name="Priest M."/>
            <person name="Roberts A."/>
            <person name="Saif S."/>
            <person name="Shea T."/>
            <person name="Sisk P."/>
            <person name="Sykes S."/>
            <person name="Wortman J."/>
            <person name="Nusbaum C."/>
            <person name="Birren B."/>
        </authorList>
    </citation>
    <scope>NUCLEOTIDE SEQUENCE [LARGE SCALE GENOMIC DNA]</scope>
    <source>
        <strain evidence="2 3">NIPH 1859</strain>
    </source>
</reference>
<keyword evidence="1" id="KW-1133">Transmembrane helix</keyword>
<dbReference type="HOGENOM" id="CLU_090580_0_0_6"/>
<keyword evidence="1" id="KW-0812">Transmembrane</keyword>
<feature type="transmembrane region" description="Helical" evidence="1">
    <location>
        <begin position="60"/>
        <end position="79"/>
    </location>
</feature>
<dbReference type="RefSeq" id="WP_005275601.1">
    <property type="nucleotide sequence ID" value="NZ_KB850195.1"/>
</dbReference>
<dbReference type="Proteomes" id="UP000013009">
    <property type="component" value="Unassembled WGS sequence"/>
</dbReference>
<comment type="caution">
    <text evidence="2">The sequence shown here is derived from an EMBL/GenBank/DDBJ whole genome shotgun (WGS) entry which is preliminary data.</text>
</comment>
<dbReference type="PANTHER" id="PTHR37314:SF5">
    <property type="entry name" value="SLR0142 PROTEIN"/>
    <property type="match status" value="1"/>
</dbReference>
<proteinExistence type="predicted"/>
<dbReference type="InterPro" id="IPR010699">
    <property type="entry name" value="DUF1275"/>
</dbReference>
<evidence type="ECO:0000313" key="3">
    <source>
        <dbReference type="Proteomes" id="UP000013009"/>
    </source>
</evidence>
<keyword evidence="3" id="KW-1185">Reference proteome</keyword>
<feature type="transmembrane region" description="Helical" evidence="1">
    <location>
        <begin position="91"/>
        <end position="113"/>
    </location>
</feature>
<evidence type="ECO:0000313" key="2">
    <source>
        <dbReference type="EMBL" id="ENX33048.1"/>
    </source>
</evidence>
<feature type="transmembrane region" description="Helical" evidence="1">
    <location>
        <begin position="20"/>
        <end position="40"/>
    </location>
</feature>
<keyword evidence="1" id="KW-0472">Membrane</keyword>
<dbReference type="Pfam" id="PF06912">
    <property type="entry name" value="DUF1275"/>
    <property type="match status" value="1"/>
</dbReference>
<dbReference type="PATRIC" id="fig|1217695.3.peg.2909"/>
<dbReference type="PANTHER" id="PTHR37314">
    <property type="entry name" value="SLR0142 PROTEIN"/>
    <property type="match status" value="1"/>
</dbReference>
<dbReference type="EMBL" id="APRZ01000019">
    <property type="protein sequence ID" value="ENX33048.1"/>
    <property type="molecule type" value="Genomic_DNA"/>
</dbReference>
<feature type="transmembrane region" description="Helical" evidence="1">
    <location>
        <begin position="125"/>
        <end position="146"/>
    </location>
</feature>
<organism evidence="2 3">
    <name type="scientific">Acinetobacter colistiniresistens</name>
    <dbReference type="NCBI Taxonomy" id="280145"/>
    <lineage>
        <taxon>Bacteria</taxon>
        <taxon>Pseudomonadati</taxon>
        <taxon>Pseudomonadota</taxon>
        <taxon>Gammaproteobacteria</taxon>
        <taxon>Moraxellales</taxon>
        <taxon>Moraxellaceae</taxon>
        <taxon>Acinetobacter</taxon>
    </lineage>
</organism>
<dbReference type="AlphaFoldDB" id="N9PHZ8"/>
<sequence>MPKRYIPVKERWQHYHEASILAFVGGWVNTVGFIALFGIYTNHVTGYIVTAGKETILGGLGVWALFLGSFILTIGITAWCEQRWKQRYPNILLAFLITETLLLTLFMLAGIFFSPFESLVDTGAIITAMLGISAMGIRNAVIRTLLSSMATSTLMTGNIAQLTIDTVIAYGSTTSSSETKDSARQNILKILPSVLSFAFGALLGALAYIMFSFICIIVPILLMTYLCYRESDFGFSQA</sequence>
<name>N9PHZ8_9GAMM</name>
<gene>
    <name evidence="2" type="ORF">F889_02979</name>
</gene>
<protein>
    <recommendedName>
        <fullName evidence="4">DUF1275 domain-containing protein</fullName>
    </recommendedName>
</protein>
<evidence type="ECO:0000256" key="1">
    <source>
        <dbReference type="SAM" id="Phobius"/>
    </source>
</evidence>
<dbReference type="OrthoDB" id="5125627at2"/>
<accession>N9PHZ8</accession>